<accession>A0A843YQZ0</accession>
<dbReference type="Proteomes" id="UP000451565">
    <property type="component" value="Unassembled WGS sequence"/>
</dbReference>
<evidence type="ECO:0000313" key="3">
    <source>
        <dbReference type="Proteomes" id="UP000451565"/>
    </source>
</evidence>
<comment type="caution">
    <text evidence="2">The sequence shown here is derived from an EMBL/GenBank/DDBJ whole genome shotgun (WGS) entry which is preliminary data.</text>
</comment>
<evidence type="ECO:0000259" key="1">
    <source>
        <dbReference type="Pfam" id="PF12680"/>
    </source>
</evidence>
<dbReference type="OrthoDB" id="9799296at2"/>
<name>A0A843YQZ0_9BURK</name>
<dbReference type="Gene3D" id="3.10.450.50">
    <property type="match status" value="1"/>
</dbReference>
<gene>
    <name evidence="2" type="ORF">GEV47_15995</name>
</gene>
<dbReference type="AlphaFoldDB" id="A0A843YQZ0"/>
<dbReference type="EMBL" id="WINI01000008">
    <property type="protein sequence ID" value="MQR02179.1"/>
    <property type="molecule type" value="Genomic_DNA"/>
</dbReference>
<keyword evidence="3" id="KW-1185">Reference proteome</keyword>
<dbReference type="Pfam" id="PF12680">
    <property type="entry name" value="SnoaL_2"/>
    <property type="match status" value="1"/>
</dbReference>
<dbReference type="RefSeq" id="WP_153235796.1">
    <property type="nucleotide sequence ID" value="NZ_WINI01000008.1"/>
</dbReference>
<protein>
    <submittedName>
        <fullName evidence="2">Steroid delta-isomerase</fullName>
    </submittedName>
</protein>
<dbReference type="SUPFAM" id="SSF54427">
    <property type="entry name" value="NTF2-like"/>
    <property type="match status" value="1"/>
</dbReference>
<keyword evidence="2" id="KW-0413">Isomerase</keyword>
<proteinExistence type="predicted"/>
<organism evidence="2 3">
    <name type="scientific">Glaciimonas soli</name>
    <dbReference type="NCBI Taxonomy" id="2590999"/>
    <lineage>
        <taxon>Bacteria</taxon>
        <taxon>Pseudomonadati</taxon>
        <taxon>Pseudomonadota</taxon>
        <taxon>Betaproteobacteria</taxon>
        <taxon>Burkholderiales</taxon>
        <taxon>Oxalobacteraceae</taxon>
        <taxon>Glaciimonas</taxon>
    </lineage>
</organism>
<feature type="domain" description="SnoaL-like" evidence="1">
    <location>
        <begin position="8"/>
        <end position="106"/>
    </location>
</feature>
<sequence length="115" mass="13321">MLTPLEVVERQFEAYNARDLDRFVSNFSETYRAYRMPSLEPYIAGKAQLTEFYATKRFNDSGLKLRAELIQRTVMGDKVCDHELLWGLTASSIEMMIIWEVRNGLIETSWAFSAA</sequence>
<evidence type="ECO:0000313" key="2">
    <source>
        <dbReference type="EMBL" id="MQR02179.1"/>
    </source>
</evidence>
<dbReference type="InterPro" id="IPR032710">
    <property type="entry name" value="NTF2-like_dom_sf"/>
</dbReference>
<dbReference type="GO" id="GO:0016853">
    <property type="term" value="F:isomerase activity"/>
    <property type="evidence" value="ECO:0007669"/>
    <property type="project" value="UniProtKB-KW"/>
</dbReference>
<dbReference type="InterPro" id="IPR037401">
    <property type="entry name" value="SnoaL-like"/>
</dbReference>
<reference evidence="2 3" key="1">
    <citation type="submission" date="2019-10" db="EMBL/GenBank/DDBJ databases">
        <title>Glaciimonas soli sp. nov., a psychrophilic bacterium isolated from the forest soil of a high elevation mountain in Taiwan.</title>
        <authorList>
            <person name="Wang L.-T."/>
            <person name="Shieh W.Y."/>
        </authorList>
    </citation>
    <scope>NUCLEOTIDE SEQUENCE [LARGE SCALE GENOMIC DNA]</scope>
    <source>
        <strain evidence="2 3">GS1</strain>
    </source>
</reference>